<reference evidence="4" key="1">
    <citation type="submission" date="2018-02" db="EMBL/GenBank/DDBJ databases">
        <authorList>
            <person name="Holder M.E."/>
            <person name="Ajami N.J."/>
            <person name="Petrosino J.F."/>
        </authorList>
    </citation>
    <scope>NUCLEOTIDE SEQUENCE [LARGE SCALE GENOMIC DNA]</scope>
    <source>
        <strain evidence="4">CCUG 47711</strain>
    </source>
</reference>
<feature type="compositionally biased region" description="Basic and acidic residues" evidence="1">
    <location>
        <begin position="280"/>
        <end position="322"/>
    </location>
</feature>
<dbReference type="KEGG" id="fsa:C5Q98_07390"/>
<feature type="compositionally biased region" description="Polar residues" evidence="1">
    <location>
        <begin position="83"/>
        <end position="93"/>
    </location>
</feature>
<name>A0A2S0KPS7_9FIRM</name>
<evidence type="ECO:0000313" key="3">
    <source>
        <dbReference type="EMBL" id="AVM43041.1"/>
    </source>
</evidence>
<feature type="compositionally biased region" description="Basic and acidic residues" evidence="1">
    <location>
        <begin position="372"/>
        <end position="390"/>
    </location>
</feature>
<gene>
    <name evidence="3" type="ORF">C5Q98_07390</name>
</gene>
<feature type="compositionally biased region" description="Low complexity" evidence="1">
    <location>
        <begin position="98"/>
        <end position="107"/>
    </location>
</feature>
<dbReference type="SUPFAM" id="SSF48452">
    <property type="entry name" value="TPR-like"/>
    <property type="match status" value="1"/>
</dbReference>
<feature type="compositionally biased region" description="Acidic residues" evidence="1">
    <location>
        <begin position="823"/>
        <end position="844"/>
    </location>
</feature>
<keyword evidence="2" id="KW-0472">Membrane</keyword>
<feature type="transmembrane region" description="Helical" evidence="2">
    <location>
        <begin position="496"/>
        <end position="515"/>
    </location>
</feature>
<dbReference type="EMBL" id="CP027226">
    <property type="protein sequence ID" value="AVM43041.1"/>
    <property type="molecule type" value="Genomic_DNA"/>
</dbReference>
<dbReference type="InterPro" id="IPR011990">
    <property type="entry name" value="TPR-like_helical_dom_sf"/>
</dbReference>
<accession>A0A2S0KPS7</accession>
<feature type="compositionally biased region" description="Low complexity" evidence="1">
    <location>
        <begin position="419"/>
        <end position="433"/>
    </location>
</feature>
<feature type="compositionally biased region" description="Basic and acidic residues" evidence="1">
    <location>
        <begin position="125"/>
        <end position="161"/>
    </location>
</feature>
<evidence type="ECO:0000256" key="1">
    <source>
        <dbReference type="SAM" id="MobiDB-lite"/>
    </source>
</evidence>
<dbReference type="RefSeq" id="WP_106012988.1">
    <property type="nucleotide sequence ID" value="NZ_CP027226.1"/>
</dbReference>
<proteinExistence type="predicted"/>
<feature type="compositionally biased region" description="Basic and acidic residues" evidence="1">
    <location>
        <begin position="175"/>
        <end position="231"/>
    </location>
</feature>
<feature type="region of interest" description="Disordered" evidence="1">
    <location>
        <begin position="410"/>
        <end position="441"/>
    </location>
</feature>
<feature type="compositionally biased region" description="Basic and acidic residues" evidence="1">
    <location>
        <begin position="42"/>
        <end position="51"/>
    </location>
</feature>
<keyword evidence="4" id="KW-1185">Reference proteome</keyword>
<keyword evidence="2" id="KW-1133">Transmembrane helix</keyword>
<dbReference type="AlphaFoldDB" id="A0A2S0KPS7"/>
<sequence>MDTRTNGSFDNKNNKDNENNRSERQEKLDISQNLRRVNLEVPKSESRDPREQNNQNNKNQEIIRDANAYRPNTDRPAAKPVSNPKSETNPVSTDKSESNPSPKNSNNTHPEKSNRENNFNNKSQSKTEEAKRFSKQKAQDEEVRQPSKSKPQAEKAKEQATAKEQVTAKQATAKPETKKSEIETKKSEQPVEAEAKSQKEVEETTKLFSSDEMRQIQEAEAKREKSNKFEDAEPEDNFEEPEPEKEEGPSKFALVMSNLGEKVGAWNKKQQANFKAWNQRRKEEAAKRQAEKELERERLEQEQAEARAEAERLAELAEERALQEQSEQEEWSRLLGVDEQRRNNEADSARNSSRNISSETEFYRSSEAQESDDVKELERTKEAARTKEAEVESNSEKLFNQYRQKQLNNWNNPQDYYVSNKTSKSSGKNNQQSENTWTRSLKNAGRNISSKFSEFRDNLIKKSEEGGSQAKGDQGLGAKIKNGMENLFIKAQTKHLVMLGIAFIALIILIFFLIFRSPISDFKDALARRNYQEAGQAYEKYIGNSKKTSAAEEELTNYIAKLKDNAISGNTSFAATYSVLETMKGTQLNQGNAQAIIDKALEEIINLQEVNRYYESAVSSLNSMDVKAAIRGFNRVAEAIPGYKETNKYLAQAKSNYREEVMKKVNTLQSQGKYTEADKLLDEGLELLPDDPILLKSKESNKSEAESSLSKEVKEQAERFFRAGKFNELFKSIDDALKASPNDESIKGLKAEFETKYAESIIKTADSIFNQDSKDAALEKIAEGLKILPDNILLQRAKNRYEFNLDASDEEIEILRGKKDKDSEETEPDKDNEEDNSEDEEQDASDGLSRGNHVDAAGNQHNNAVVLSHDFDGDTSVVDQQRFENVNGGATFKGEIAIGQIDAPTQIYYQVYASSNLSSPLYSGSLSASPDNAGGKYSISVNVPSSGENYFIVNINYLSGKSINVVLDLGYK</sequence>
<feature type="compositionally biased region" description="Acidic residues" evidence="1">
    <location>
        <begin position="232"/>
        <end position="245"/>
    </location>
</feature>
<feature type="region of interest" description="Disordered" evidence="1">
    <location>
        <begin position="816"/>
        <end position="856"/>
    </location>
</feature>
<feature type="compositionally biased region" description="Basic and acidic residues" evidence="1">
    <location>
        <begin position="330"/>
        <end position="348"/>
    </location>
</feature>
<keyword evidence="2" id="KW-0812">Transmembrane</keyword>
<dbReference type="Proteomes" id="UP000237947">
    <property type="component" value="Chromosome"/>
</dbReference>
<organism evidence="3 4">
    <name type="scientific">Fastidiosipila sanguinis</name>
    <dbReference type="NCBI Taxonomy" id="236753"/>
    <lineage>
        <taxon>Bacteria</taxon>
        <taxon>Bacillati</taxon>
        <taxon>Bacillota</taxon>
        <taxon>Clostridia</taxon>
        <taxon>Eubacteriales</taxon>
        <taxon>Oscillospiraceae</taxon>
        <taxon>Fastidiosipila</taxon>
    </lineage>
</organism>
<feature type="compositionally biased region" description="Polar residues" evidence="1">
    <location>
        <begin position="349"/>
        <end position="360"/>
    </location>
</feature>
<dbReference type="Gene3D" id="1.25.40.10">
    <property type="entry name" value="Tetratricopeptide repeat domain"/>
    <property type="match status" value="1"/>
</dbReference>
<protein>
    <submittedName>
        <fullName evidence="3">Uncharacterized protein</fullName>
    </submittedName>
</protein>
<feature type="compositionally biased region" description="Basic and acidic residues" evidence="1">
    <location>
        <begin position="12"/>
        <end position="29"/>
    </location>
</feature>
<evidence type="ECO:0000313" key="4">
    <source>
        <dbReference type="Proteomes" id="UP000237947"/>
    </source>
</evidence>
<feature type="region of interest" description="Disordered" evidence="1">
    <location>
        <begin position="1"/>
        <end position="251"/>
    </location>
</feature>
<feature type="region of interest" description="Disordered" evidence="1">
    <location>
        <begin position="276"/>
        <end position="398"/>
    </location>
</feature>
<evidence type="ECO:0000256" key="2">
    <source>
        <dbReference type="SAM" id="Phobius"/>
    </source>
</evidence>